<feature type="region of interest" description="Disordered" evidence="1">
    <location>
        <begin position="1"/>
        <end position="56"/>
    </location>
</feature>
<gene>
    <name evidence="2" type="ORF">AVDCRST_MAG73-782</name>
</gene>
<feature type="non-terminal residue" evidence="2">
    <location>
        <position position="1"/>
    </location>
</feature>
<name>A0A6J4TR71_9BACT</name>
<organism evidence="2">
    <name type="scientific">uncultured Thermomicrobiales bacterium</name>
    <dbReference type="NCBI Taxonomy" id="1645740"/>
    <lineage>
        <taxon>Bacteria</taxon>
        <taxon>Pseudomonadati</taxon>
        <taxon>Thermomicrobiota</taxon>
        <taxon>Thermomicrobia</taxon>
        <taxon>Thermomicrobiales</taxon>
        <taxon>environmental samples</taxon>
    </lineage>
</organism>
<sequence>GAAITKDLSRPDHPAAGTNATRHRLHPTAPNRPRLPPASSPPRRGRRPRRTPALPL</sequence>
<proteinExistence type="predicted"/>
<accession>A0A6J4TR71</accession>
<feature type="non-terminal residue" evidence="2">
    <location>
        <position position="56"/>
    </location>
</feature>
<evidence type="ECO:0000313" key="2">
    <source>
        <dbReference type="EMBL" id="CAA9529349.1"/>
    </source>
</evidence>
<reference evidence="2" key="1">
    <citation type="submission" date="2020-02" db="EMBL/GenBank/DDBJ databases">
        <authorList>
            <person name="Meier V. D."/>
        </authorList>
    </citation>
    <scope>NUCLEOTIDE SEQUENCE</scope>
    <source>
        <strain evidence="2">AVDCRST_MAG73</strain>
    </source>
</reference>
<evidence type="ECO:0000256" key="1">
    <source>
        <dbReference type="SAM" id="MobiDB-lite"/>
    </source>
</evidence>
<dbReference type="AlphaFoldDB" id="A0A6J4TR71"/>
<dbReference type="EMBL" id="CADCWE010000046">
    <property type="protein sequence ID" value="CAA9529349.1"/>
    <property type="molecule type" value="Genomic_DNA"/>
</dbReference>
<protein>
    <submittedName>
        <fullName evidence="2">Uncharacterized protein</fullName>
    </submittedName>
</protein>